<dbReference type="Proteomes" id="UP000316781">
    <property type="component" value="Unassembled WGS sequence"/>
</dbReference>
<gene>
    <name evidence="2" type="ORF">FM996_06740</name>
</gene>
<name>A0A549T1L1_METSR</name>
<dbReference type="Pfam" id="PF01832">
    <property type="entry name" value="Glucosaminidase"/>
    <property type="match status" value="1"/>
</dbReference>
<dbReference type="RefSeq" id="WP_142862385.1">
    <property type="nucleotide sequence ID" value="NZ_VJMF01000027.1"/>
</dbReference>
<dbReference type="AlphaFoldDB" id="A0A549T1L1"/>
<dbReference type="CDD" id="cd02696">
    <property type="entry name" value="MurNAc-LAA"/>
    <property type="match status" value="1"/>
</dbReference>
<dbReference type="Gene3D" id="1.10.530.10">
    <property type="match status" value="1"/>
</dbReference>
<evidence type="ECO:0000259" key="1">
    <source>
        <dbReference type="SMART" id="SM00646"/>
    </source>
</evidence>
<dbReference type="SMART" id="SM00646">
    <property type="entry name" value="Ami_3"/>
    <property type="match status" value="1"/>
</dbReference>
<dbReference type="GO" id="GO:0009253">
    <property type="term" value="P:peptidoglycan catabolic process"/>
    <property type="evidence" value="ECO:0007669"/>
    <property type="project" value="InterPro"/>
</dbReference>
<sequence length="341" mass="37462">MSIWTDLVDFYKNFSDASPALKAASLAQWIVESARGTSVLATQHLNFGGIKFRQRMQGYATPVDYRGSDGELTTYCKFATVDSFVQGYWHFISSGPYDDYRTYENDAAGYLRYIAGQGYAADSNYVAVALGVLDEAERLLGQSDRNSTRSPSFRVAIVVGHNRRSPGAFAEAPVNDHEFHFNSIVAQALKEEAWHYNLEAKVFLREPNTSYSAEIKAVYDQVKAWEAGCSVELHFNSGPPSATGVSVLCRRDITRPRALAESCQSSTVEAIGLRDRGVTLVDRSDRGGGSLYALDDVPSILVEPFFGSNRDDCVKIASLGPTALALAYLRGVRSWVESTIA</sequence>
<comment type="caution">
    <text evidence="2">The sequence shown here is derived from an EMBL/GenBank/DDBJ whole genome shotgun (WGS) entry which is preliminary data.</text>
</comment>
<reference evidence="2 3" key="1">
    <citation type="submission" date="2019-07" db="EMBL/GenBank/DDBJ databases">
        <title>Ln-dependent methylotrophs.</title>
        <authorList>
            <person name="Tani A."/>
        </authorList>
    </citation>
    <scope>NUCLEOTIDE SEQUENCE [LARGE SCALE GENOMIC DNA]</scope>
    <source>
        <strain evidence="2 3">SM89A</strain>
    </source>
</reference>
<dbReference type="EMBL" id="VJMF01000027">
    <property type="protein sequence ID" value="TRL35740.1"/>
    <property type="molecule type" value="Genomic_DNA"/>
</dbReference>
<protein>
    <recommendedName>
        <fullName evidence="1">MurNAc-LAA domain-containing protein</fullName>
    </recommendedName>
</protein>
<dbReference type="InterPro" id="IPR002901">
    <property type="entry name" value="MGlyc_endo_b_GlcNAc-like_dom"/>
</dbReference>
<dbReference type="Gene3D" id="3.40.630.40">
    <property type="entry name" value="Zn-dependent exopeptidases"/>
    <property type="match status" value="1"/>
</dbReference>
<evidence type="ECO:0000313" key="3">
    <source>
        <dbReference type="Proteomes" id="UP000316781"/>
    </source>
</evidence>
<accession>A0A549T1L1</accession>
<dbReference type="Pfam" id="PF01520">
    <property type="entry name" value="Amidase_3"/>
    <property type="match status" value="1"/>
</dbReference>
<organism evidence="2 3">
    <name type="scientific">Methylosinus sporium</name>
    <dbReference type="NCBI Taxonomy" id="428"/>
    <lineage>
        <taxon>Bacteria</taxon>
        <taxon>Pseudomonadati</taxon>
        <taxon>Pseudomonadota</taxon>
        <taxon>Alphaproteobacteria</taxon>
        <taxon>Hyphomicrobiales</taxon>
        <taxon>Methylocystaceae</taxon>
        <taxon>Methylosinus</taxon>
    </lineage>
</organism>
<dbReference type="GO" id="GO:0004040">
    <property type="term" value="F:amidase activity"/>
    <property type="evidence" value="ECO:0007669"/>
    <property type="project" value="InterPro"/>
</dbReference>
<dbReference type="GO" id="GO:0008745">
    <property type="term" value="F:N-acetylmuramoyl-L-alanine amidase activity"/>
    <property type="evidence" value="ECO:0007669"/>
    <property type="project" value="InterPro"/>
</dbReference>
<proteinExistence type="predicted"/>
<evidence type="ECO:0000313" key="2">
    <source>
        <dbReference type="EMBL" id="TRL35740.1"/>
    </source>
</evidence>
<feature type="domain" description="MurNAc-LAA" evidence="1">
    <location>
        <begin position="219"/>
        <end position="333"/>
    </location>
</feature>
<dbReference type="InterPro" id="IPR002508">
    <property type="entry name" value="MurNAc-LAA_cat"/>
</dbReference>
<dbReference type="SUPFAM" id="SSF53187">
    <property type="entry name" value="Zn-dependent exopeptidases"/>
    <property type="match status" value="1"/>
</dbReference>